<sequence length="97" mass="10785">MDSVLPVVIALLALAAVMLISATDRRARTLERRLHRLENKVDLLLAHAGIEEPQPARMAEIDQLLSQGKKIQAIKVHREVTGSGLAEAKEAVERRMR</sequence>
<dbReference type="AlphaFoldDB" id="A0A0P4R8F4"/>
<dbReference type="RefSeq" id="WP_042155190.1">
    <property type="nucleotide sequence ID" value="NZ_BBNO01000004.1"/>
</dbReference>
<evidence type="ECO:0000313" key="3">
    <source>
        <dbReference type="EMBL" id="GAO09175.1"/>
    </source>
</evidence>
<dbReference type="Pfam" id="PF00542">
    <property type="entry name" value="Ribosomal_L12"/>
    <property type="match status" value="1"/>
</dbReference>
<comment type="caution">
    <text evidence="3">The sequence shown here is derived from an EMBL/GenBank/DDBJ whole genome shotgun (WGS) entry which is preliminary data.</text>
</comment>
<keyword evidence="4" id="KW-1185">Reference proteome</keyword>
<dbReference type="GO" id="GO:0003735">
    <property type="term" value="F:structural constituent of ribosome"/>
    <property type="evidence" value="ECO:0007669"/>
    <property type="project" value="InterPro"/>
</dbReference>
<gene>
    <name evidence="3" type="ORF">TPA0598_04_08110</name>
</gene>
<evidence type="ECO:0000313" key="4">
    <source>
        <dbReference type="Proteomes" id="UP000048965"/>
    </source>
</evidence>
<keyword evidence="1" id="KW-0175">Coiled coil</keyword>
<organism evidence="3 4">
    <name type="scientific">Streptomyces lydicamycinicus</name>
    <dbReference type="NCBI Taxonomy" id="1546107"/>
    <lineage>
        <taxon>Bacteria</taxon>
        <taxon>Bacillati</taxon>
        <taxon>Actinomycetota</taxon>
        <taxon>Actinomycetes</taxon>
        <taxon>Kitasatosporales</taxon>
        <taxon>Streptomycetaceae</taxon>
        <taxon>Streptomyces</taxon>
    </lineage>
</organism>
<evidence type="ECO:0000259" key="2">
    <source>
        <dbReference type="Pfam" id="PF00542"/>
    </source>
</evidence>
<accession>A0A0P4R8F4</accession>
<feature type="coiled-coil region" evidence="1">
    <location>
        <begin position="20"/>
        <end position="47"/>
    </location>
</feature>
<dbReference type="EMBL" id="BBNO01000004">
    <property type="protein sequence ID" value="GAO09175.1"/>
    <property type="molecule type" value="Genomic_DNA"/>
</dbReference>
<feature type="domain" description="Large ribosomal subunit protein bL12 C-terminal" evidence="2">
    <location>
        <begin position="68"/>
        <end position="94"/>
    </location>
</feature>
<dbReference type="InterPro" id="IPR013823">
    <property type="entry name" value="Ribosomal_bL12_C"/>
</dbReference>
<dbReference type="InterPro" id="IPR014719">
    <property type="entry name" value="Ribosomal_bL12_C/ClpS-like"/>
</dbReference>
<dbReference type="OrthoDB" id="3298842at2"/>
<evidence type="ECO:0000256" key="1">
    <source>
        <dbReference type="SAM" id="Coils"/>
    </source>
</evidence>
<reference evidence="4" key="1">
    <citation type="submission" date="2014-09" db="EMBL/GenBank/DDBJ databases">
        <title>Whole genome shotgun sequence of Streptomyces sp. NBRC 110027.</title>
        <authorList>
            <person name="Komaki H."/>
            <person name="Ichikawa N."/>
            <person name="Katano-Makiyama Y."/>
            <person name="Hosoyama A."/>
            <person name="Hashimoto M."/>
            <person name="Uohara A."/>
            <person name="Kitahashi Y."/>
            <person name="Ohji S."/>
            <person name="Kimura A."/>
            <person name="Yamazoe A."/>
            <person name="Igarashi Y."/>
            <person name="Fujita N."/>
        </authorList>
    </citation>
    <scope>NUCLEOTIDE SEQUENCE [LARGE SCALE GENOMIC DNA]</scope>
    <source>
        <strain evidence="4">NBRC 110027</strain>
    </source>
</reference>
<name>A0A0P4R8F4_9ACTN</name>
<dbReference type="Gene3D" id="3.30.1390.10">
    <property type="match status" value="1"/>
</dbReference>
<dbReference type="GO" id="GO:0006412">
    <property type="term" value="P:translation"/>
    <property type="evidence" value="ECO:0007669"/>
    <property type="project" value="InterPro"/>
</dbReference>
<dbReference type="Proteomes" id="UP000048965">
    <property type="component" value="Unassembled WGS sequence"/>
</dbReference>
<reference evidence="3 4" key="2">
    <citation type="journal article" date="2015" name="Stand. Genomic Sci.">
        <title>Draft genome sequence of marine-derived Streptomyces sp. TP-A0598, a producer of anti-MRSA antibiotic lydicamycins.</title>
        <authorList>
            <person name="Komaki H."/>
            <person name="Ichikawa N."/>
            <person name="Hosoyama A."/>
            <person name="Fujita N."/>
            <person name="Igarashi Y."/>
        </authorList>
    </citation>
    <scope>NUCLEOTIDE SEQUENCE [LARGE SCALE GENOMIC DNA]</scope>
    <source>
        <strain evidence="3 4">NBRC 110027</strain>
    </source>
</reference>
<protein>
    <recommendedName>
        <fullName evidence="2">Large ribosomal subunit protein bL12 C-terminal domain-containing protein</fullName>
    </recommendedName>
</protein>
<proteinExistence type="predicted"/>